<dbReference type="Proteomes" id="UP001549920">
    <property type="component" value="Unassembled WGS sequence"/>
</dbReference>
<dbReference type="EMBL" id="JBEUOH010000010">
    <property type="protein sequence ID" value="KAL0882734.1"/>
    <property type="molecule type" value="Genomic_DNA"/>
</dbReference>
<evidence type="ECO:0000313" key="1">
    <source>
        <dbReference type="EMBL" id="KAL0882734.1"/>
    </source>
</evidence>
<accession>A0ABR3I1P6</accession>
<keyword evidence="2" id="KW-1185">Reference proteome</keyword>
<evidence type="ECO:0000313" key="2">
    <source>
        <dbReference type="Proteomes" id="UP001549920"/>
    </source>
</evidence>
<gene>
    <name evidence="1" type="ORF">ABMA27_001157</name>
</gene>
<evidence type="ECO:0008006" key="3">
    <source>
        <dbReference type="Google" id="ProtNLM"/>
    </source>
</evidence>
<reference evidence="1 2" key="1">
    <citation type="submission" date="2024-06" db="EMBL/GenBank/DDBJ databases">
        <title>A chromosome-level genome assembly of beet webworm, Loxostege sticticalis.</title>
        <authorList>
            <person name="Zhang Y."/>
        </authorList>
    </citation>
    <scope>NUCLEOTIDE SEQUENCE [LARGE SCALE GENOMIC DNA]</scope>
    <source>
        <strain evidence="1">AQ026</strain>
        <tissue evidence="1">Whole body</tissue>
    </source>
</reference>
<organism evidence="1 2">
    <name type="scientific">Loxostege sticticalis</name>
    <name type="common">Beet webworm moth</name>
    <dbReference type="NCBI Taxonomy" id="481309"/>
    <lineage>
        <taxon>Eukaryota</taxon>
        <taxon>Metazoa</taxon>
        <taxon>Ecdysozoa</taxon>
        <taxon>Arthropoda</taxon>
        <taxon>Hexapoda</taxon>
        <taxon>Insecta</taxon>
        <taxon>Pterygota</taxon>
        <taxon>Neoptera</taxon>
        <taxon>Endopterygota</taxon>
        <taxon>Lepidoptera</taxon>
        <taxon>Glossata</taxon>
        <taxon>Ditrysia</taxon>
        <taxon>Pyraloidea</taxon>
        <taxon>Crambidae</taxon>
        <taxon>Pyraustinae</taxon>
        <taxon>Loxostege</taxon>
    </lineage>
</organism>
<proteinExistence type="predicted"/>
<comment type="caution">
    <text evidence="1">The sequence shown here is derived from an EMBL/GenBank/DDBJ whole genome shotgun (WGS) entry which is preliminary data.</text>
</comment>
<name>A0ABR3I1P6_LOXSC</name>
<sequence length="110" mass="12741">MKKVREAVNAKDGWVTVERVRKVKDKKVILGCRTMEERDRDMKNQDPMVILRDVISSHTDEDVKSAIRNQNGMVFRGLEPKDDRIEVKFRRRARNTLDVPYRTASVAAGV</sequence>
<protein>
    <recommendedName>
        <fullName evidence="3">Transposase</fullName>
    </recommendedName>
</protein>